<comment type="caution">
    <text evidence="1">The sequence shown here is derived from an EMBL/GenBank/DDBJ whole genome shotgun (WGS) entry which is preliminary data.</text>
</comment>
<gene>
    <name evidence="1" type="ORF">A2415_03680</name>
</gene>
<reference evidence="1 2" key="1">
    <citation type="journal article" date="2016" name="Nat. Commun.">
        <title>Thousands of microbial genomes shed light on interconnected biogeochemical processes in an aquifer system.</title>
        <authorList>
            <person name="Anantharaman K."/>
            <person name="Brown C.T."/>
            <person name="Hug L.A."/>
            <person name="Sharon I."/>
            <person name="Castelle C.J."/>
            <person name="Probst A.J."/>
            <person name="Thomas B.C."/>
            <person name="Singh A."/>
            <person name="Wilkins M.J."/>
            <person name="Karaoz U."/>
            <person name="Brodie E.L."/>
            <person name="Williams K.H."/>
            <person name="Hubbard S.S."/>
            <person name="Banfield J.F."/>
        </authorList>
    </citation>
    <scope>NUCLEOTIDE SEQUENCE [LARGE SCALE GENOMIC DNA]</scope>
</reference>
<dbReference type="EMBL" id="MEWA01000001">
    <property type="protein sequence ID" value="OGC70712.1"/>
    <property type="molecule type" value="Genomic_DNA"/>
</dbReference>
<dbReference type="Proteomes" id="UP000179113">
    <property type="component" value="Unassembled WGS sequence"/>
</dbReference>
<sequence length="559" mass="62913">MNTKKDERGLPLFIAGKDEELVHNKKGVPLFVCHKKDSLALKCLEILKASKVGCLVRVLNEGQLAPVGSIAIYDGTEEITVNGEKARRNDQWPSRHMRVAAHRTYERRPHWAESTPFVVPVRTSAHGSLQSAVLEMATMYTRWFRGEAGVTLPWETWNGQRTTKRDLMESWLDLVQGAVGKEALGEIMASHKIPEKYQDRGGAIVFNHFPVQRIVMDGEHNAGKASYVSFGTSSLASPHDFVQALKSAAFMRKPLRFFTYGAAYNAGRHLSERLLPSLQIFGDVDECALNTLLPKDRWGEKPLDIVMDPIVVREAFRKLGLNGIASTAAELANCDMAEWYRRALGLIGVRILADVKTYADFSIFEEDLPDTNANMKVSTLAQEVQEALGHSGNILNGPNGENVPSDLIGYSTLADTKLERLFSEGWWLGGASIYYLWFKNAEIAPFVAMVNDGDWGKVNLVGRKWTQSPYDLHVLPVGYFRIYPRTHTGVVHHVAIDPWVLLELHERWGTNLTRMYNNRLWNALEVPLHRENVGKRTYVEVGESEFMVRVVEPDNRVSS</sequence>
<accession>A0A1F4WMR7</accession>
<evidence type="ECO:0000313" key="2">
    <source>
        <dbReference type="Proteomes" id="UP000179113"/>
    </source>
</evidence>
<proteinExistence type="predicted"/>
<dbReference type="AlphaFoldDB" id="A0A1F4WMR7"/>
<evidence type="ECO:0000313" key="1">
    <source>
        <dbReference type="EMBL" id="OGC70712.1"/>
    </source>
</evidence>
<organism evidence="1 2">
    <name type="scientific">candidate division WWE3 bacterium RIFOXYC1_FULL_39_7</name>
    <dbReference type="NCBI Taxonomy" id="1802643"/>
    <lineage>
        <taxon>Bacteria</taxon>
        <taxon>Katanobacteria</taxon>
    </lineage>
</organism>
<protein>
    <submittedName>
        <fullName evidence="1">Uncharacterized protein</fullName>
    </submittedName>
</protein>
<name>A0A1F4WMR7_UNCKA</name>